<feature type="region of interest" description="Disordered" evidence="1">
    <location>
        <begin position="38"/>
        <end position="74"/>
    </location>
</feature>
<dbReference type="OrthoDB" id="5242394at2"/>
<proteinExistence type="predicted"/>
<accession>A0A0L0KGI4</accession>
<evidence type="ECO:0000313" key="3">
    <source>
        <dbReference type="EMBL" id="KND36714.1"/>
    </source>
</evidence>
<evidence type="ECO:0000256" key="1">
    <source>
        <dbReference type="SAM" id="MobiDB-lite"/>
    </source>
</evidence>
<keyword evidence="2" id="KW-0472">Membrane</keyword>
<dbReference type="RefSeq" id="WP_078841265.1">
    <property type="nucleotide sequence ID" value="NZ_KQ257813.1"/>
</dbReference>
<evidence type="ECO:0000313" key="4">
    <source>
        <dbReference type="Proteomes" id="UP000037151"/>
    </source>
</evidence>
<dbReference type="PATRIC" id="fig|42234.21.peg.2533"/>
<evidence type="ECO:0000256" key="2">
    <source>
        <dbReference type="SAM" id="Phobius"/>
    </source>
</evidence>
<reference evidence="4" key="1">
    <citation type="submission" date="2014-07" db="EMBL/GenBank/DDBJ databases">
        <title>Genome sequencing of plant-pathogenic Streptomyces species.</title>
        <authorList>
            <person name="Harrison J."/>
            <person name="Sapp M."/>
            <person name="Thwaites R."/>
            <person name="Studholme D.J."/>
        </authorList>
    </citation>
    <scope>NUCLEOTIDE SEQUENCE [LARGE SCALE GENOMIC DNA]</scope>
    <source>
        <strain evidence="4">NCPPB 4445</strain>
    </source>
</reference>
<dbReference type="EMBL" id="JPPY01000077">
    <property type="protein sequence ID" value="KND36714.1"/>
    <property type="molecule type" value="Genomic_DNA"/>
</dbReference>
<keyword evidence="2" id="KW-0812">Transmembrane</keyword>
<sequence>MPVPALRLPSWVWVTGLTAGAIVGVGFLALEADHGVHPHPTAAASPKPAATPRQSEAPEASTPNTPGLPAKSGTGRRIVYSLSEDRVWLVDADDQSRRTFDVWPGTVDPAPGTYTISVRTPATTGSDGVAVEHVVYFTVKSGINIAFSNAVDGSSPPPAPAGTQTGGIRLHKEDGTALWAFGATETRVRVVE</sequence>
<organism evidence="3 4">
    <name type="scientific">Streptomyces acidiscabies</name>
    <dbReference type="NCBI Taxonomy" id="42234"/>
    <lineage>
        <taxon>Bacteria</taxon>
        <taxon>Bacillati</taxon>
        <taxon>Actinomycetota</taxon>
        <taxon>Actinomycetes</taxon>
        <taxon>Kitasatosporales</taxon>
        <taxon>Streptomycetaceae</taxon>
        <taxon>Streptomyces</taxon>
    </lineage>
</organism>
<comment type="caution">
    <text evidence="3">The sequence shown here is derived from an EMBL/GenBank/DDBJ whole genome shotgun (WGS) entry which is preliminary data.</text>
</comment>
<feature type="compositionally biased region" description="Low complexity" evidence="1">
    <location>
        <begin position="38"/>
        <end position="52"/>
    </location>
</feature>
<evidence type="ECO:0008006" key="5">
    <source>
        <dbReference type="Google" id="ProtNLM"/>
    </source>
</evidence>
<keyword evidence="2" id="KW-1133">Transmembrane helix</keyword>
<feature type="transmembrane region" description="Helical" evidence="2">
    <location>
        <begin position="12"/>
        <end position="30"/>
    </location>
</feature>
<gene>
    <name evidence="3" type="ORF">IQ63_12270</name>
</gene>
<dbReference type="AlphaFoldDB" id="A0A0L0KGI4"/>
<dbReference type="Proteomes" id="UP000037151">
    <property type="component" value="Unassembled WGS sequence"/>
</dbReference>
<protein>
    <recommendedName>
        <fullName evidence="5">Secreted protein</fullName>
    </recommendedName>
</protein>
<name>A0A0L0KGI4_9ACTN</name>